<dbReference type="GO" id="GO:0008713">
    <property type="term" value="F:ADP-heptose-lipopolysaccharide heptosyltransferase activity"/>
    <property type="evidence" value="ECO:0007669"/>
    <property type="project" value="TreeGrafter"/>
</dbReference>
<dbReference type="SUPFAM" id="SSF53756">
    <property type="entry name" value="UDP-Glycosyltransferase/glycogen phosphorylase"/>
    <property type="match status" value="1"/>
</dbReference>
<organism evidence="3 4">
    <name type="scientific">Aliarcobacter cryaerophilus</name>
    <dbReference type="NCBI Taxonomy" id="28198"/>
    <lineage>
        <taxon>Bacteria</taxon>
        <taxon>Pseudomonadati</taxon>
        <taxon>Campylobacterota</taxon>
        <taxon>Epsilonproteobacteria</taxon>
        <taxon>Campylobacterales</taxon>
        <taxon>Arcobacteraceae</taxon>
        <taxon>Aliarcobacter</taxon>
    </lineage>
</organism>
<proteinExistence type="predicted"/>
<evidence type="ECO:0000313" key="4">
    <source>
        <dbReference type="Proteomes" id="UP000238811"/>
    </source>
</evidence>
<dbReference type="AlphaFoldDB" id="A0A2S9TPW5"/>
<dbReference type="InterPro" id="IPR002201">
    <property type="entry name" value="Glyco_trans_9"/>
</dbReference>
<dbReference type="EMBL" id="NXGD01000004">
    <property type="protein sequence ID" value="PRN00881.1"/>
    <property type="molecule type" value="Genomic_DNA"/>
</dbReference>
<evidence type="ECO:0000256" key="2">
    <source>
        <dbReference type="ARBA" id="ARBA00022679"/>
    </source>
</evidence>
<dbReference type="PANTHER" id="PTHR30160">
    <property type="entry name" value="TETRAACYLDISACCHARIDE 4'-KINASE-RELATED"/>
    <property type="match status" value="1"/>
</dbReference>
<comment type="caution">
    <text evidence="3">The sequence shown here is derived from an EMBL/GenBank/DDBJ whole genome shotgun (WGS) entry which is preliminary data.</text>
</comment>
<dbReference type="Gene3D" id="3.40.50.2000">
    <property type="entry name" value="Glycogen Phosphorylase B"/>
    <property type="match status" value="2"/>
</dbReference>
<evidence type="ECO:0000256" key="1">
    <source>
        <dbReference type="ARBA" id="ARBA00022676"/>
    </source>
</evidence>
<dbReference type="GO" id="GO:0009244">
    <property type="term" value="P:lipopolysaccharide core region biosynthetic process"/>
    <property type="evidence" value="ECO:0007669"/>
    <property type="project" value="TreeGrafter"/>
</dbReference>
<dbReference type="Proteomes" id="UP000238811">
    <property type="component" value="Unassembled WGS sequence"/>
</dbReference>
<keyword evidence="1" id="KW-0328">Glycosyltransferase</keyword>
<dbReference type="InterPro" id="IPR051199">
    <property type="entry name" value="LPS_LOS_Heptosyltrfase"/>
</dbReference>
<sequence>MSSKKDKVTILKILIIKNDGIGDLILSSGIITFLAKNLCTKLDLLTCIQNKEIASYIEGINKFHFVSRDSIKQYSILNINRIKIPFRKANDKAKIVRFSISEQTTINEINQENYDLIIVLRRYVRQSSLHLLNNIKAKNKLCMWEYPTNLSHTSAHELSKDSIHLTSRNLNKFIKTELEYYEAVLSLYFQQRIHSNPSLTLKYTNQNPIKKSIGLIICGASVNISYDKWLKLCEYLIEKNYTVYLFGDKEQINDAIKIAKISKNISNFVGQLKFKDYPKIFSSLEFILGNDTGLTHFASLYNKNVIVLLGGGTFGSFFPWRENEPQKIIYNYLNCYYCLWNCTNENKFQCISSLFEKNFIFNQLNKYIP</sequence>
<evidence type="ECO:0008006" key="5">
    <source>
        <dbReference type="Google" id="ProtNLM"/>
    </source>
</evidence>
<dbReference type="PANTHER" id="PTHR30160:SF1">
    <property type="entry name" value="LIPOPOLYSACCHARIDE 1,2-N-ACETYLGLUCOSAMINETRANSFERASE-RELATED"/>
    <property type="match status" value="1"/>
</dbReference>
<accession>A0A2S9TPW5</accession>
<reference evidence="3 4" key="1">
    <citation type="submission" date="2017-09" db="EMBL/GenBank/DDBJ databases">
        <title>Reassesment of A. cryaerophilus.</title>
        <authorList>
            <person name="Perez-Cataluna A."/>
            <person name="Collado L."/>
            <person name="Salgado O."/>
            <person name="Lefinanco V."/>
            <person name="Figueras M.J."/>
        </authorList>
    </citation>
    <scope>NUCLEOTIDE SEQUENCE [LARGE SCALE GENOMIC DNA]</scope>
    <source>
        <strain evidence="3 4">LMG 10229</strain>
    </source>
</reference>
<keyword evidence="2" id="KW-0808">Transferase</keyword>
<name>A0A2S9TPW5_9BACT</name>
<gene>
    <name evidence="3" type="ORF">CJ668_04610</name>
</gene>
<protein>
    <recommendedName>
        <fullName evidence="5">Glycosyltransferase family 9 protein</fullName>
    </recommendedName>
</protein>
<dbReference type="GO" id="GO:0005829">
    <property type="term" value="C:cytosol"/>
    <property type="evidence" value="ECO:0007669"/>
    <property type="project" value="TreeGrafter"/>
</dbReference>
<dbReference type="CDD" id="cd03789">
    <property type="entry name" value="GT9_LPS_heptosyltransferase"/>
    <property type="match status" value="1"/>
</dbReference>
<dbReference type="Pfam" id="PF01075">
    <property type="entry name" value="Glyco_transf_9"/>
    <property type="match status" value="1"/>
</dbReference>
<evidence type="ECO:0000313" key="3">
    <source>
        <dbReference type="EMBL" id="PRN00881.1"/>
    </source>
</evidence>